<dbReference type="GO" id="GO:0042800">
    <property type="term" value="F:histone H3K4 methyltransferase activity"/>
    <property type="evidence" value="ECO:0007669"/>
    <property type="project" value="TreeGrafter"/>
</dbReference>
<proteinExistence type="predicted"/>
<dbReference type="GO" id="GO:0015074">
    <property type="term" value="P:DNA integration"/>
    <property type="evidence" value="ECO:0007669"/>
    <property type="project" value="TreeGrafter"/>
</dbReference>
<evidence type="ECO:0000313" key="2">
    <source>
        <dbReference type="EMBL" id="GBP72405.1"/>
    </source>
</evidence>
<dbReference type="GO" id="GO:0005634">
    <property type="term" value="C:nucleus"/>
    <property type="evidence" value="ECO:0007669"/>
    <property type="project" value="TreeGrafter"/>
</dbReference>
<feature type="compositionally biased region" description="Basic residues" evidence="1">
    <location>
        <begin position="1"/>
        <end position="14"/>
    </location>
</feature>
<sequence>MARTRSVRRRRLTRAARPTSKKLLTAGNSHMPVRTRSAGECVMKERVLLVRFSLAEDLEIHHKTVLIYVKIVGYTKKFDTRIPPELTKRNLMHRVLVCDSLLKRNETEPCLKRLITGDEKWITYDKKLRKRSWSKGKLALQTRKTDWEDIIHYEILAPGKTINSDLYCQLLMNSN</sequence>
<reference evidence="2 3" key="1">
    <citation type="journal article" date="2019" name="Commun. Biol.">
        <title>The bagworm genome reveals a unique fibroin gene that provides high tensile strength.</title>
        <authorList>
            <person name="Kono N."/>
            <person name="Nakamura H."/>
            <person name="Ohtoshi R."/>
            <person name="Tomita M."/>
            <person name="Numata K."/>
            <person name="Arakawa K."/>
        </authorList>
    </citation>
    <scope>NUCLEOTIDE SEQUENCE [LARGE SCALE GENOMIC DNA]</scope>
</reference>
<dbReference type="Gene3D" id="3.30.420.10">
    <property type="entry name" value="Ribonuclease H-like superfamily/Ribonuclease H"/>
    <property type="match status" value="1"/>
</dbReference>
<dbReference type="InterPro" id="IPR036397">
    <property type="entry name" value="RNaseH_sf"/>
</dbReference>
<comment type="caution">
    <text evidence="2">The sequence shown here is derived from an EMBL/GenBank/DDBJ whole genome shotgun (WGS) entry which is preliminary data.</text>
</comment>
<organism evidence="2 3">
    <name type="scientific">Eumeta variegata</name>
    <name type="common">Bagworm moth</name>
    <name type="synonym">Eumeta japonica</name>
    <dbReference type="NCBI Taxonomy" id="151549"/>
    <lineage>
        <taxon>Eukaryota</taxon>
        <taxon>Metazoa</taxon>
        <taxon>Ecdysozoa</taxon>
        <taxon>Arthropoda</taxon>
        <taxon>Hexapoda</taxon>
        <taxon>Insecta</taxon>
        <taxon>Pterygota</taxon>
        <taxon>Neoptera</taxon>
        <taxon>Endopterygota</taxon>
        <taxon>Lepidoptera</taxon>
        <taxon>Glossata</taxon>
        <taxon>Ditrysia</taxon>
        <taxon>Tineoidea</taxon>
        <taxon>Psychidae</taxon>
        <taxon>Oiketicinae</taxon>
        <taxon>Eumeta</taxon>
    </lineage>
</organism>
<dbReference type="GO" id="GO:0000014">
    <property type="term" value="F:single-stranded DNA endodeoxyribonuclease activity"/>
    <property type="evidence" value="ECO:0007669"/>
    <property type="project" value="TreeGrafter"/>
</dbReference>
<keyword evidence="2" id="KW-0808">Transferase</keyword>
<dbReference type="GO" id="GO:0046975">
    <property type="term" value="F:histone H3K36 methyltransferase activity"/>
    <property type="evidence" value="ECO:0007669"/>
    <property type="project" value="TreeGrafter"/>
</dbReference>
<dbReference type="GO" id="GO:0035861">
    <property type="term" value="C:site of double-strand break"/>
    <property type="evidence" value="ECO:0007669"/>
    <property type="project" value="TreeGrafter"/>
</dbReference>
<dbReference type="GO" id="GO:0044547">
    <property type="term" value="F:DNA topoisomerase binding"/>
    <property type="evidence" value="ECO:0007669"/>
    <property type="project" value="TreeGrafter"/>
</dbReference>
<evidence type="ECO:0000256" key="1">
    <source>
        <dbReference type="SAM" id="MobiDB-lite"/>
    </source>
</evidence>
<name>A0A4C1YDH4_EUMVA</name>
<feature type="region of interest" description="Disordered" evidence="1">
    <location>
        <begin position="1"/>
        <end position="29"/>
    </location>
</feature>
<keyword evidence="2" id="KW-0489">Methyltransferase</keyword>
<dbReference type="PANTHER" id="PTHR46060:SF2">
    <property type="entry name" value="HISTONE-LYSINE N-METHYLTRANSFERASE SETMAR"/>
    <property type="match status" value="1"/>
</dbReference>
<keyword evidence="3" id="KW-1185">Reference proteome</keyword>
<protein>
    <submittedName>
        <fullName evidence="2">Histone-lysine N-methyltransferase SETMAR</fullName>
    </submittedName>
</protein>
<gene>
    <name evidence="2" type="primary">SETMAR</name>
    <name evidence="2" type="ORF">EVAR_33096_1</name>
</gene>
<dbReference type="GO" id="GO:0003690">
    <property type="term" value="F:double-stranded DNA binding"/>
    <property type="evidence" value="ECO:0007669"/>
    <property type="project" value="TreeGrafter"/>
</dbReference>
<dbReference type="GO" id="GO:0000729">
    <property type="term" value="P:DNA double-strand break processing"/>
    <property type="evidence" value="ECO:0007669"/>
    <property type="project" value="TreeGrafter"/>
</dbReference>
<dbReference type="GO" id="GO:0000793">
    <property type="term" value="C:condensed chromosome"/>
    <property type="evidence" value="ECO:0007669"/>
    <property type="project" value="TreeGrafter"/>
</dbReference>
<dbReference type="Proteomes" id="UP000299102">
    <property type="component" value="Unassembled WGS sequence"/>
</dbReference>
<dbReference type="GO" id="GO:0006303">
    <property type="term" value="P:double-strand break repair via nonhomologous end joining"/>
    <property type="evidence" value="ECO:0007669"/>
    <property type="project" value="TreeGrafter"/>
</dbReference>
<dbReference type="GO" id="GO:0003697">
    <property type="term" value="F:single-stranded DNA binding"/>
    <property type="evidence" value="ECO:0007669"/>
    <property type="project" value="TreeGrafter"/>
</dbReference>
<dbReference type="GO" id="GO:0031297">
    <property type="term" value="P:replication fork processing"/>
    <property type="evidence" value="ECO:0007669"/>
    <property type="project" value="TreeGrafter"/>
</dbReference>
<dbReference type="AlphaFoldDB" id="A0A4C1YDH4"/>
<dbReference type="InterPro" id="IPR052709">
    <property type="entry name" value="Transposase-MT_Hybrid"/>
</dbReference>
<dbReference type="EMBL" id="BGZK01001144">
    <property type="protein sequence ID" value="GBP72405.1"/>
    <property type="molecule type" value="Genomic_DNA"/>
</dbReference>
<dbReference type="GO" id="GO:0032259">
    <property type="term" value="P:methylation"/>
    <property type="evidence" value="ECO:0007669"/>
    <property type="project" value="UniProtKB-KW"/>
</dbReference>
<accession>A0A4C1YDH4</accession>
<dbReference type="PANTHER" id="PTHR46060">
    <property type="entry name" value="MARINER MOS1 TRANSPOSASE-LIKE PROTEIN"/>
    <property type="match status" value="1"/>
</dbReference>
<dbReference type="GO" id="GO:0044774">
    <property type="term" value="P:mitotic DNA integrity checkpoint signaling"/>
    <property type="evidence" value="ECO:0007669"/>
    <property type="project" value="TreeGrafter"/>
</dbReference>
<evidence type="ECO:0000313" key="3">
    <source>
        <dbReference type="Proteomes" id="UP000299102"/>
    </source>
</evidence>
<dbReference type="OrthoDB" id="616263at2759"/>